<dbReference type="Pfam" id="PF03189">
    <property type="entry name" value="Otopetrin"/>
    <property type="match status" value="1"/>
</dbReference>
<feature type="transmembrane region" description="Helical" evidence="12">
    <location>
        <begin position="550"/>
        <end position="573"/>
    </location>
</feature>
<keyword evidence="9 12" id="KW-0472">Membrane</keyword>
<sequence>MRPDKILEEPNLRIQAGRLIRIAAWGLVLDRTPRLDLFSRLELPPSPTPRGLRTSVFSYMRPRDHRSSHSPFSLFEKGSQPTTSSPNKQARLNVPAELLEYNDEDERDSLNTSSSWSRSNPAGTTKISLNRSRSTEMLDQKENFCYLWIVLSSLYGKLLVVLMVAFCLVEVMDNNVRLLSLQGIYLMYLYVGSIAVIISIYIWVLVDSCSSFSGDADESITTSVMGDTDIGRLTLSRFGSLKRAHITKDATSTTSFYLRIGALAFGLGTLVFNGLEMAMHSMMEGPCLNDVVFVHPVLHGLFTFLQMHFLFVNSQVLVEKFGLVARFGFMHLAATNLALWMRLVVWESGIEWTYFVHLAQSVTYGHSTSSHIIPTPLQLKGFPKSMTAALTRVERDTLFYHNLSQDRYASYQPISDSHIAQVVALHNCLNTNTLGQLWTSSMPFLYPFIVQFSLIAAGVTYVMGQNVGRDRIPCMKYSKKCSSNTNTVGKLGPASCLHDVHHYRTGPQIDCSGASKGLFLGLLCLVASIVVIIIFLVVKEDEGFPAETLFWITSGTLGTILLLSVLVTIPGLVQIRKLCHTGKSPMMLDTLLSTVSLCGVQLYSVFGIVVGASSVYTAPAYSMEQRQHIMLLTISSLQLVQSVAQSTLIEEGLRRGALTRYQLLTTPARQVITFLLCSNMALWALDSFVIQSWLSQELQLKFMGVLAWGVISRVALTSDHELPSEDTRNEG</sequence>
<feature type="compositionally biased region" description="Polar residues" evidence="11">
    <location>
        <begin position="79"/>
        <end position="89"/>
    </location>
</feature>
<keyword evidence="10" id="KW-0407">Ion channel</keyword>
<dbReference type="Proteomes" id="UP000466442">
    <property type="component" value="Linkage Group LG1"/>
</dbReference>
<protein>
    <submittedName>
        <fullName evidence="13">Uncharacterized protein</fullName>
    </submittedName>
</protein>
<dbReference type="PANTHER" id="PTHR21522">
    <property type="entry name" value="PROTON CHANNEL OTOP"/>
    <property type="match status" value="1"/>
</dbReference>
<evidence type="ECO:0000256" key="12">
    <source>
        <dbReference type="SAM" id="Phobius"/>
    </source>
</evidence>
<evidence type="ECO:0000256" key="5">
    <source>
        <dbReference type="ARBA" id="ARBA00022692"/>
    </source>
</evidence>
<evidence type="ECO:0000256" key="10">
    <source>
        <dbReference type="ARBA" id="ARBA00023303"/>
    </source>
</evidence>
<proteinExistence type="inferred from homology"/>
<evidence type="ECO:0000256" key="9">
    <source>
        <dbReference type="ARBA" id="ARBA00023136"/>
    </source>
</evidence>
<reference evidence="13" key="1">
    <citation type="journal article" date="2021" name="Mol. Ecol. Resour.">
        <title>Apolygus lucorum genome provides insights into omnivorousness and mesophyll feeding.</title>
        <authorList>
            <person name="Liu Y."/>
            <person name="Liu H."/>
            <person name="Wang H."/>
            <person name="Huang T."/>
            <person name="Liu B."/>
            <person name="Yang B."/>
            <person name="Yin L."/>
            <person name="Li B."/>
            <person name="Zhang Y."/>
            <person name="Zhang S."/>
            <person name="Jiang F."/>
            <person name="Zhang X."/>
            <person name="Ren Y."/>
            <person name="Wang B."/>
            <person name="Wang S."/>
            <person name="Lu Y."/>
            <person name="Wu K."/>
            <person name="Fan W."/>
            <person name="Wang G."/>
        </authorList>
    </citation>
    <scope>NUCLEOTIDE SEQUENCE</scope>
    <source>
        <strain evidence="13">12Hb</strain>
    </source>
</reference>
<keyword evidence="3" id="KW-0813">Transport</keyword>
<feature type="transmembrane region" description="Helical" evidence="12">
    <location>
        <begin position="444"/>
        <end position="463"/>
    </location>
</feature>
<organism evidence="13 14">
    <name type="scientific">Apolygus lucorum</name>
    <name type="common">Small green plant bug</name>
    <name type="synonym">Lygocoris lucorum</name>
    <dbReference type="NCBI Taxonomy" id="248454"/>
    <lineage>
        <taxon>Eukaryota</taxon>
        <taxon>Metazoa</taxon>
        <taxon>Ecdysozoa</taxon>
        <taxon>Arthropoda</taxon>
        <taxon>Hexapoda</taxon>
        <taxon>Insecta</taxon>
        <taxon>Pterygota</taxon>
        <taxon>Neoptera</taxon>
        <taxon>Paraneoptera</taxon>
        <taxon>Hemiptera</taxon>
        <taxon>Heteroptera</taxon>
        <taxon>Panheteroptera</taxon>
        <taxon>Cimicomorpha</taxon>
        <taxon>Miridae</taxon>
        <taxon>Mirini</taxon>
        <taxon>Apolygus</taxon>
    </lineage>
</organism>
<keyword evidence="7 12" id="KW-1133">Transmembrane helix</keyword>
<evidence type="ECO:0000256" key="3">
    <source>
        <dbReference type="ARBA" id="ARBA00022448"/>
    </source>
</evidence>
<evidence type="ECO:0000313" key="14">
    <source>
        <dbReference type="Proteomes" id="UP000466442"/>
    </source>
</evidence>
<keyword evidence="4" id="KW-1003">Cell membrane</keyword>
<evidence type="ECO:0000256" key="2">
    <source>
        <dbReference type="ARBA" id="ARBA00006513"/>
    </source>
</evidence>
<feature type="compositionally biased region" description="Low complexity" evidence="11">
    <location>
        <begin position="110"/>
        <end position="119"/>
    </location>
</feature>
<evidence type="ECO:0000313" key="13">
    <source>
        <dbReference type="EMBL" id="KAF6216410.1"/>
    </source>
</evidence>
<dbReference type="GO" id="GO:0015252">
    <property type="term" value="F:proton channel activity"/>
    <property type="evidence" value="ECO:0007669"/>
    <property type="project" value="InterPro"/>
</dbReference>
<comment type="similarity">
    <text evidence="2">Belongs to the otopetrin family.</text>
</comment>
<evidence type="ECO:0000256" key="4">
    <source>
        <dbReference type="ARBA" id="ARBA00022475"/>
    </source>
</evidence>
<feature type="transmembrane region" description="Helical" evidence="12">
    <location>
        <begin position="146"/>
        <end position="172"/>
    </location>
</feature>
<feature type="transmembrane region" description="Helical" evidence="12">
    <location>
        <begin position="323"/>
        <end position="345"/>
    </location>
</feature>
<feature type="transmembrane region" description="Helical" evidence="12">
    <location>
        <begin position="518"/>
        <end position="538"/>
    </location>
</feature>
<feature type="transmembrane region" description="Helical" evidence="12">
    <location>
        <begin position="256"/>
        <end position="272"/>
    </location>
</feature>
<evidence type="ECO:0000256" key="8">
    <source>
        <dbReference type="ARBA" id="ARBA00023065"/>
    </source>
</evidence>
<keyword evidence="8" id="KW-0406">Ion transport</keyword>
<feature type="transmembrane region" description="Helical" evidence="12">
    <location>
        <begin position="594"/>
        <end position="616"/>
    </location>
</feature>
<evidence type="ECO:0000256" key="11">
    <source>
        <dbReference type="SAM" id="MobiDB-lite"/>
    </source>
</evidence>
<feature type="transmembrane region" description="Helical" evidence="12">
    <location>
        <begin position="184"/>
        <end position="206"/>
    </location>
</feature>
<feature type="region of interest" description="Disordered" evidence="11">
    <location>
        <begin position="104"/>
        <end position="124"/>
    </location>
</feature>
<evidence type="ECO:0000256" key="6">
    <source>
        <dbReference type="ARBA" id="ARBA00022781"/>
    </source>
</evidence>
<evidence type="ECO:0000256" key="7">
    <source>
        <dbReference type="ARBA" id="ARBA00022989"/>
    </source>
</evidence>
<keyword evidence="6" id="KW-0375">Hydrogen ion transport</keyword>
<dbReference type="EMBL" id="WIXP02000001">
    <property type="protein sequence ID" value="KAF6216410.1"/>
    <property type="molecule type" value="Genomic_DNA"/>
</dbReference>
<keyword evidence="14" id="KW-1185">Reference proteome</keyword>
<gene>
    <name evidence="13" type="ORF">GE061_000752</name>
</gene>
<dbReference type="OrthoDB" id="6429739at2759"/>
<feature type="region of interest" description="Disordered" evidence="11">
    <location>
        <begin position="63"/>
        <end position="89"/>
    </location>
</feature>
<feature type="transmembrane region" description="Helical" evidence="12">
    <location>
        <begin position="292"/>
        <end position="311"/>
    </location>
</feature>
<name>A0A8S9Y562_APOLU</name>
<comment type="subcellular location">
    <subcellularLocation>
        <location evidence="1">Cell membrane</location>
        <topology evidence="1">Multi-pass membrane protein</topology>
    </subcellularLocation>
</comment>
<dbReference type="PANTHER" id="PTHR21522:SF32">
    <property type="entry name" value="OTOPETRIN-2"/>
    <property type="match status" value="1"/>
</dbReference>
<dbReference type="GO" id="GO:0005886">
    <property type="term" value="C:plasma membrane"/>
    <property type="evidence" value="ECO:0007669"/>
    <property type="project" value="UniProtKB-SubCell"/>
</dbReference>
<dbReference type="InterPro" id="IPR004878">
    <property type="entry name" value="Otopetrin"/>
</dbReference>
<accession>A0A8S9Y562</accession>
<dbReference type="AlphaFoldDB" id="A0A8S9Y562"/>
<evidence type="ECO:0000256" key="1">
    <source>
        <dbReference type="ARBA" id="ARBA00004651"/>
    </source>
</evidence>
<comment type="caution">
    <text evidence="13">The sequence shown here is derived from an EMBL/GenBank/DDBJ whole genome shotgun (WGS) entry which is preliminary data.</text>
</comment>
<keyword evidence="5 12" id="KW-0812">Transmembrane</keyword>